<evidence type="ECO:0000313" key="2">
    <source>
        <dbReference type="EMBL" id="CZR50534.1"/>
    </source>
</evidence>
<dbReference type="OrthoDB" id="3543130at2759"/>
<proteinExistence type="predicted"/>
<evidence type="ECO:0008006" key="4">
    <source>
        <dbReference type="Google" id="ProtNLM"/>
    </source>
</evidence>
<dbReference type="Proteomes" id="UP000184330">
    <property type="component" value="Unassembled WGS sequence"/>
</dbReference>
<feature type="region of interest" description="Disordered" evidence="1">
    <location>
        <begin position="159"/>
        <end position="261"/>
    </location>
</feature>
<protein>
    <recommendedName>
        <fullName evidence="4">Fungal N-terminal domain-containing protein</fullName>
    </recommendedName>
</protein>
<sequence length="261" mass="29181">MPVAPLAAVGASVTVVNGTFSLVQTFYKLAAVDEDLKICLELLANANRDLNYARSQLRSRKSSQSYMRFSDSDLDYFESVIETMEAATFSLGQLVQGYKVQRDVNKTISVGSRFKWVLQGKDKFANRQDILRMAHASLLGVINRLGTVAPVQQYLAPPPPYHAPSYSQGPPTSPRILRSPSQQRTLRGKSSMILRSEDMFTEESSMPAPQVRQSGYPPPRLSLPTVPRERRAPYTGYGQSIDAVAEESEFDDYNYSGNERW</sequence>
<gene>
    <name evidence="2" type="ORF">PAC_00407</name>
</gene>
<dbReference type="EMBL" id="FJOG01000001">
    <property type="protein sequence ID" value="CZR50534.1"/>
    <property type="molecule type" value="Genomic_DNA"/>
</dbReference>
<name>A0A1L7WCM4_9HELO</name>
<accession>A0A1L7WCM4</accession>
<reference evidence="2 3" key="1">
    <citation type="submission" date="2016-03" db="EMBL/GenBank/DDBJ databases">
        <authorList>
            <person name="Ploux O."/>
        </authorList>
    </citation>
    <scope>NUCLEOTIDE SEQUENCE [LARGE SCALE GENOMIC DNA]</scope>
    <source>
        <strain evidence="2 3">UAMH 11012</strain>
    </source>
</reference>
<keyword evidence="3" id="KW-1185">Reference proteome</keyword>
<evidence type="ECO:0000256" key="1">
    <source>
        <dbReference type="SAM" id="MobiDB-lite"/>
    </source>
</evidence>
<evidence type="ECO:0000313" key="3">
    <source>
        <dbReference type="Proteomes" id="UP000184330"/>
    </source>
</evidence>
<organism evidence="2 3">
    <name type="scientific">Phialocephala subalpina</name>
    <dbReference type="NCBI Taxonomy" id="576137"/>
    <lineage>
        <taxon>Eukaryota</taxon>
        <taxon>Fungi</taxon>
        <taxon>Dikarya</taxon>
        <taxon>Ascomycota</taxon>
        <taxon>Pezizomycotina</taxon>
        <taxon>Leotiomycetes</taxon>
        <taxon>Helotiales</taxon>
        <taxon>Mollisiaceae</taxon>
        <taxon>Phialocephala</taxon>
        <taxon>Phialocephala fortinii species complex</taxon>
    </lineage>
</organism>
<dbReference type="AlphaFoldDB" id="A0A1L7WCM4"/>